<dbReference type="STRING" id="1796646.A4V02_10420"/>
<gene>
    <name evidence="7" type="primary">recO</name>
    <name evidence="9" type="ORF">A4V02_10420</name>
</gene>
<accession>A0A1Z2XHB4</accession>
<dbReference type="KEGG" id="pary:A4V02_10420"/>
<name>A0A1B1SBD1_9BACT</name>
<dbReference type="RefSeq" id="WP_068961373.1">
    <property type="nucleotide sequence ID" value="NZ_CAJTAP010000001.1"/>
</dbReference>
<accession>A0A1B1SBD1</accession>
<dbReference type="GO" id="GO:0006310">
    <property type="term" value="P:DNA recombination"/>
    <property type="evidence" value="ECO:0007669"/>
    <property type="project" value="UniProtKB-UniRule"/>
</dbReference>
<reference evidence="10" key="1">
    <citation type="submission" date="2016-04" db="EMBL/GenBank/DDBJ databases">
        <title>Complete Genome Sequences of Twelve Strains of a Stable Defined Moderately Diverse Mouse Microbiota 2 (sDMDMm2).</title>
        <authorList>
            <person name="Uchimura Y."/>
            <person name="Wyss M."/>
            <person name="Brugiroux S."/>
            <person name="Limenitakis J.P."/>
            <person name="Stecher B."/>
            <person name="McCoy K.D."/>
            <person name="Macpherson A.J."/>
        </authorList>
    </citation>
    <scope>NUCLEOTIDE SEQUENCE [LARGE SCALE GENOMIC DNA]</scope>
    <source>
        <strain evidence="10">YL27</strain>
    </source>
</reference>
<evidence type="ECO:0000256" key="4">
    <source>
        <dbReference type="ARBA" id="ARBA00023172"/>
    </source>
</evidence>
<evidence type="ECO:0000256" key="6">
    <source>
        <dbReference type="ARBA" id="ARBA00033409"/>
    </source>
</evidence>
<sequence length="241" mass="27357">MLTTIHAICLRTVRYNDRNNILSLYSRERGRLSVMMPAGNGREAARRRALTMPLSMIEGIADLRGARQLATVRDMRSMTALPAIHADPVKMSMAMFLTELLGVVVPEGEADEALFDFMADSITALDAAVEGAANFHLAFLYRLGRFIGIEPDMGTYRPGMVFDMLEGIFRPTPPLHRHFLMGDDAEAVRLLSRMRWDNLKAFRLSRNERRRILSVMLDYYGLHYARLTGLRSMEILGELFD</sequence>
<comment type="similarity">
    <text evidence="1 7">Belongs to the RecO family.</text>
</comment>
<dbReference type="Gene3D" id="2.40.50.140">
    <property type="entry name" value="Nucleic acid-binding proteins"/>
    <property type="match status" value="1"/>
</dbReference>
<dbReference type="GO" id="GO:0006302">
    <property type="term" value="P:double-strand break repair"/>
    <property type="evidence" value="ECO:0007669"/>
    <property type="project" value="TreeGrafter"/>
</dbReference>
<dbReference type="Gene3D" id="1.20.1440.120">
    <property type="entry name" value="Recombination protein O, C-terminal domain"/>
    <property type="match status" value="1"/>
</dbReference>
<dbReference type="GO" id="GO:0043590">
    <property type="term" value="C:bacterial nucleoid"/>
    <property type="evidence" value="ECO:0007669"/>
    <property type="project" value="TreeGrafter"/>
</dbReference>
<evidence type="ECO:0000313" key="9">
    <source>
        <dbReference type="EMBL" id="ANU64085.1"/>
    </source>
</evidence>
<dbReference type="InterPro" id="IPR042242">
    <property type="entry name" value="RecO_C"/>
</dbReference>
<evidence type="ECO:0000313" key="10">
    <source>
        <dbReference type="Proteomes" id="UP000186351"/>
    </source>
</evidence>
<dbReference type="GeneID" id="65537283"/>
<evidence type="ECO:0000256" key="1">
    <source>
        <dbReference type="ARBA" id="ARBA00007452"/>
    </source>
</evidence>
<dbReference type="AlphaFoldDB" id="A0A1B1SBD1"/>
<dbReference type="Proteomes" id="UP000186351">
    <property type="component" value="Chromosome"/>
</dbReference>
<keyword evidence="10" id="KW-1185">Reference proteome</keyword>
<dbReference type="InterPro" id="IPR022572">
    <property type="entry name" value="DNA_rep/recomb_RecO_N"/>
</dbReference>
<evidence type="ECO:0000259" key="8">
    <source>
        <dbReference type="Pfam" id="PF11967"/>
    </source>
</evidence>
<dbReference type="InterPro" id="IPR012340">
    <property type="entry name" value="NA-bd_OB-fold"/>
</dbReference>
<dbReference type="HAMAP" id="MF_00201">
    <property type="entry name" value="RecO"/>
    <property type="match status" value="1"/>
</dbReference>
<dbReference type="PANTHER" id="PTHR33991:SF1">
    <property type="entry name" value="DNA REPAIR PROTEIN RECO"/>
    <property type="match status" value="1"/>
</dbReference>
<proteinExistence type="inferred from homology"/>
<comment type="function">
    <text evidence="7">Involved in DNA repair and RecF pathway recombination.</text>
</comment>
<dbReference type="Pfam" id="PF02565">
    <property type="entry name" value="RecO_C"/>
    <property type="match status" value="1"/>
</dbReference>
<feature type="domain" description="DNA replication/recombination mediator RecO N-terminal" evidence="8">
    <location>
        <begin position="1"/>
        <end position="76"/>
    </location>
</feature>
<dbReference type="OrthoDB" id="9789152at2"/>
<evidence type="ECO:0000256" key="5">
    <source>
        <dbReference type="ARBA" id="ARBA00023204"/>
    </source>
</evidence>
<protein>
    <recommendedName>
        <fullName evidence="2 7">DNA repair protein RecO</fullName>
    </recommendedName>
    <alternativeName>
        <fullName evidence="6 7">Recombination protein O</fullName>
    </alternativeName>
</protein>
<dbReference type="Pfam" id="PF11967">
    <property type="entry name" value="RecO_N"/>
    <property type="match status" value="1"/>
</dbReference>
<keyword evidence="3 7" id="KW-0227">DNA damage</keyword>
<dbReference type="SUPFAM" id="SSF57863">
    <property type="entry name" value="ArfGap/RecO-like zinc finger"/>
    <property type="match status" value="1"/>
</dbReference>
<dbReference type="InterPro" id="IPR003717">
    <property type="entry name" value="RecO"/>
</dbReference>
<dbReference type="EMBL" id="CP015402">
    <property type="protein sequence ID" value="ANU64085.1"/>
    <property type="molecule type" value="Genomic_DNA"/>
</dbReference>
<evidence type="ECO:0000256" key="3">
    <source>
        <dbReference type="ARBA" id="ARBA00022763"/>
    </source>
</evidence>
<keyword evidence="4 7" id="KW-0233">DNA recombination</keyword>
<dbReference type="InterPro" id="IPR037278">
    <property type="entry name" value="ARFGAP/RecO"/>
</dbReference>
<evidence type="ECO:0000256" key="2">
    <source>
        <dbReference type="ARBA" id="ARBA00021310"/>
    </source>
</evidence>
<evidence type="ECO:0000256" key="7">
    <source>
        <dbReference type="HAMAP-Rule" id="MF_00201"/>
    </source>
</evidence>
<keyword evidence="5 7" id="KW-0234">DNA repair</keyword>
<organism evidence="9 10">
    <name type="scientific">Muribaculum intestinale</name>
    <dbReference type="NCBI Taxonomy" id="1796646"/>
    <lineage>
        <taxon>Bacteria</taxon>
        <taxon>Pseudomonadati</taxon>
        <taxon>Bacteroidota</taxon>
        <taxon>Bacteroidia</taxon>
        <taxon>Bacteroidales</taxon>
        <taxon>Muribaculaceae</taxon>
        <taxon>Muribaculum</taxon>
    </lineage>
</organism>
<dbReference type="PANTHER" id="PTHR33991">
    <property type="entry name" value="DNA REPAIR PROTEIN RECO"/>
    <property type="match status" value="1"/>
</dbReference>